<dbReference type="AlphaFoldDB" id="A0A7S0BG26"/>
<feature type="region of interest" description="Disordered" evidence="1">
    <location>
        <begin position="295"/>
        <end position="338"/>
    </location>
</feature>
<reference evidence="2" key="1">
    <citation type="submission" date="2021-01" db="EMBL/GenBank/DDBJ databases">
        <authorList>
            <person name="Corre E."/>
            <person name="Pelletier E."/>
            <person name="Niang G."/>
            <person name="Scheremetjew M."/>
            <person name="Finn R."/>
            <person name="Kale V."/>
            <person name="Holt S."/>
            <person name="Cochrane G."/>
            <person name="Meng A."/>
            <person name="Brown T."/>
            <person name="Cohen L."/>
        </authorList>
    </citation>
    <scope>NUCLEOTIDE SEQUENCE</scope>
    <source>
        <strain evidence="2">UTEX LB 2760</strain>
    </source>
</reference>
<name>A0A7S0BG26_9RHOD</name>
<protein>
    <submittedName>
        <fullName evidence="2">Uncharacterized protein</fullName>
    </submittedName>
</protein>
<evidence type="ECO:0000256" key="1">
    <source>
        <dbReference type="SAM" id="MobiDB-lite"/>
    </source>
</evidence>
<gene>
    <name evidence="2" type="ORF">RMAR0315_LOCUS3144</name>
</gene>
<proteinExistence type="predicted"/>
<accession>A0A7S0BG26</accession>
<evidence type="ECO:0000313" key="2">
    <source>
        <dbReference type="EMBL" id="CAD8393159.1"/>
    </source>
</evidence>
<feature type="compositionally biased region" description="Basic residues" evidence="1">
    <location>
        <begin position="326"/>
        <end position="338"/>
    </location>
</feature>
<organism evidence="2">
    <name type="scientific">Rhodosorus marinus</name>
    <dbReference type="NCBI Taxonomy" id="101924"/>
    <lineage>
        <taxon>Eukaryota</taxon>
        <taxon>Rhodophyta</taxon>
        <taxon>Stylonematophyceae</taxon>
        <taxon>Stylonematales</taxon>
        <taxon>Stylonemataceae</taxon>
        <taxon>Rhodosorus</taxon>
    </lineage>
</organism>
<sequence>MEATLENVTVKSLEESMGELHVDEVKKLPPPDPTEFKLKYEVKIKMSTFGEHLAKDLFLIGHNAIRWELMDLQRVMLRFFNERFQVGKTNVEQLFGWLETFFELVGEYFDYEEDLLFPWISTRMLLKFSEHGIHLRLRMKARLLLVMRACEDYYPRFLYTAPGELLPEFCEVLRFLTEALLEYVDFEEGGVMAFVALKIDEKDTLEYYERMQKFIVASDYPLQLFVFFTRHIKMSDYFPAFIRACEENPTEHQEAWTHFNQISTILSESSQKVTVDLSEDLPQITKSAKRLSNPLAFLRGSKDPEKEKRNMRRSSGSSGGKTNSVKGRRRSASKKSAV</sequence>
<dbReference type="EMBL" id="HBEK01005627">
    <property type="protein sequence ID" value="CAD8393159.1"/>
    <property type="molecule type" value="Transcribed_RNA"/>
</dbReference>